<dbReference type="AlphaFoldDB" id="A0A9E8MV22"/>
<protein>
    <submittedName>
        <fullName evidence="2">DUF2007 domain-containing protein</fullName>
    </submittedName>
</protein>
<proteinExistence type="predicted"/>
<reference evidence="2" key="1">
    <citation type="submission" date="2022-11" db="EMBL/GenBank/DDBJ databases">
        <title>Lacinutrix neustonica HL-RS19T sp. nov., isolated from the surface microlayer sample of brackish Lake Shihwa.</title>
        <authorList>
            <person name="Choi J.Y."/>
            <person name="Hwang C.Y."/>
        </authorList>
    </citation>
    <scope>NUCLEOTIDE SEQUENCE</scope>
    <source>
        <strain evidence="2">HL-RS19</strain>
    </source>
</reference>
<accession>A0A9E8MV22</accession>
<dbReference type="RefSeq" id="WP_267676704.1">
    <property type="nucleotide sequence ID" value="NZ_CP113088.1"/>
</dbReference>
<evidence type="ECO:0000313" key="2">
    <source>
        <dbReference type="EMBL" id="WAC02107.1"/>
    </source>
</evidence>
<gene>
    <name evidence="2" type="ORF">N7U66_20400</name>
</gene>
<dbReference type="Pfam" id="PF09413">
    <property type="entry name" value="DUF2007"/>
    <property type="match status" value="1"/>
</dbReference>
<dbReference type="InterPro" id="IPR018551">
    <property type="entry name" value="DUF2007"/>
</dbReference>
<dbReference type="Proteomes" id="UP001164705">
    <property type="component" value="Chromosome"/>
</dbReference>
<evidence type="ECO:0000259" key="1">
    <source>
        <dbReference type="Pfam" id="PF09413"/>
    </source>
</evidence>
<sequence>MPHSDYIKIYTGNTILVQLIEQRLQDIGINPIIKDETESGRLAGFGASLPGMPEIYVHENELEQAVKIVETVRSEMETS</sequence>
<keyword evidence="3" id="KW-1185">Reference proteome</keyword>
<evidence type="ECO:0000313" key="3">
    <source>
        <dbReference type="Proteomes" id="UP001164705"/>
    </source>
</evidence>
<dbReference type="EMBL" id="CP113088">
    <property type="protein sequence ID" value="WAC02107.1"/>
    <property type="molecule type" value="Genomic_DNA"/>
</dbReference>
<feature type="domain" description="DUF2007" evidence="1">
    <location>
        <begin position="7"/>
        <end position="71"/>
    </location>
</feature>
<dbReference type="KEGG" id="lnu:N7U66_20400"/>
<organism evidence="2 3">
    <name type="scientific">Lacinutrix neustonica</name>
    <dbReference type="NCBI Taxonomy" id="2980107"/>
    <lineage>
        <taxon>Bacteria</taxon>
        <taxon>Pseudomonadati</taxon>
        <taxon>Bacteroidota</taxon>
        <taxon>Flavobacteriia</taxon>
        <taxon>Flavobacteriales</taxon>
        <taxon>Flavobacteriaceae</taxon>
        <taxon>Lacinutrix</taxon>
    </lineage>
</organism>
<name>A0A9E8MV22_9FLAO</name>